<dbReference type="InterPro" id="IPR019734">
    <property type="entry name" value="TPR_rpt"/>
</dbReference>
<reference evidence="4" key="1">
    <citation type="journal article" date="2017" name="Proc. Natl. Acad. Sci. U.S.A.">
        <title>Simulation of Deepwater Horizon oil plume reveals substrate specialization within a complex community of hydrocarbon-degraders.</title>
        <authorList>
            <person name="Hu P."/>
            <person name="Dubinsky E.A."/>
            <person name="Probst A.J."/>
            <person name="Wang J."/>
            <person name="Sieber C.M.K."/>
            <person name="Tom L.M."/>
            <person name="Gardinali P."/>
            <person name="Banfield J.F."/>
            <person name="Atlas R.M."/>
            <person name="Andersen G.L."/>
        </authorList>
    </citation>
    <scope>NUCLEOTIDE SEQUENCE [LARGE SCALE GENOMIC DNA]</scope>
</reference>
<dbReference type="AlphaFoldDB" id="A0A1Z8ALL9"/>
<dbReference type="InterPro" id="IPR011990">
    <property type="entry name" value="TPR-like_helical_dom_sf"/>
</dbReference>
<evidence type="ECO:0000313" key="3">
    <source>
        <dbReference type="EMBL" id="OUS11220.1"/>
    </source>
</evidence>
<proteinExistence type="predicted"/>
<gene>
    <name evidence="3" type="ORF">A9Q93_11685</name>
</gene>
<comment type="caution">
    <text evidence="3">The sequence shown here is derived from an EMBL/GenBank/DDBJ whole genome shotgun (WGS) entry which is preliminary data.</text>
</comment>
<evidence type="ECO:0000256" key="2">
    <source>
        <dbReference type="SAM" id="MobiDB-lite"/>
    </source>
</evidence>
<feature type="region of interest" description="Disordered" evidence="2">
    <location>
        <begin position="467"/>
        <end position="486"/>
    </location>
</feature>
<evidence type="ECO:0000256" key="1">
    <source>
        <dbReference type="PROSITE-ProRule" id="PRU00339"/>
    </source>
</evidence>
<organism evidence="3 4">
    <name type="scientific">Nonlabens dokdonensis</name>
    <dbReference type="NCBI Taxonomy" id="328515"/>
    <lineage>
        <taxon>Bacteria</taxon>
        <taxon>Pseudomonadati</taxon>
        <taxon>Bacteroidota</taxon>
        <taxon>Flavobacteriia</taxon>
        <taxon>Flavobacteriales</taxon>
        <taxon>Flavobacteriaceae</taxon>
        <taxon>Nonlabens</taxon>
    </lineage>
</organism>
<dbReference type="SUPFAM" id="SSF48452">
    <property type="entry name" value="TPR-like"/>
    <property type="match status" value="1"/>
</dbReference>
<keyword evidence="1" id="KW-0802">TPR repeat</keyword>
<dbReference type="RefSeq" id="WP_303687625.1">
    <property type="nucleotide sequence ID" value="NZ_CAJXYO010000001.1"/>
</dbReference>
<evidence type="ECO:0000313" key="4">
    <source>
        <dbReference type="Proteomes" id="UP000196102"/>
    </source>
</evidence>
<sequence>MKHFFYHISIVFLLITVLAGCSRKKNSFISRNLHAVGTEYNVLYNGNLALQAGLDGLEQTYQDNYWEVLPVERMQVKKEVFLPGEKPLDPNFERAEEKAVKAVQKHSMLINETEYNPQIDEAYMLLGKARYYDQRFIPALEAFNYILQFMPESDQINQAKVWRERTNMRLDNNETAIKNLTKLLKEEIESIEEEDLSIANATLSQAFLNLNEVDSALVYINRAENQTKNRETQARYKFITAQLFAKTGQRDSAFAHYDEIIEMHRKIPRRYYVNAFIEKIKNFDAATDNKEELLTTINELEENRENRPWLDAIYSRKAIYFEKEDSIEIAKEYYNKSLRAKDGKDKYLRGNNYSSLGKISFDQSKFVNAGKYYDSAIANYTPRTKEHRLVTKKRNNLDDVIFYEGHRRSADSIFKVLAMSPEQQEQYYQDYINSLKAEEERIAKEAEIEAAKAAQEQTAFSKINNNSVTRRGKTGPSFGTPGNNVRTSSGLANSSTFYFFNQQTVARGKIDFRKKWGKRELKDNWRRKDKKEELEAATVIDSPEEEVEVRPEFTTEFYTSKLPEGKFVLDSITKSRNFAYYQLGVIYKEKFKRNDLAINRFDTLLTHNPAEKLLLPALYNLYLIYKEESGSDAFAKAEQLKNRIIADYPDTRYAQILRNPDARLDDSASPLAVYNRLYKEYEKENYDLVITSAEKYSTQFSGDAIVPRLELLKAFASGRLYGFKEYKKGIDYVALNFPNTEVGKSAQQLVNDAEVLKIPEVFLPEKGLTDYKLIYRFNNSETSEMEDLVNKLNEAIKKESFSFNVSNDVYNKNERLIVVHGLSSKLGAQGLGDLMAAPEHDYLVNKPFIAIATENYKIIQVHKNLDKYEKEML</sequence>
<dbReference type="EMBL" id="MAAX01000181">
    <property type="protein sequence ID" value="OUS11220.1"/>
    <property type="molecule type" value="Genomic_DNA"/>
</dbReference>
<protein>
    <recommendedName>
        <fullName evidence="5">Gliding motility protein</fullName>
    </recommendedName>
</protein>
<dbReference type="Gene3D" id="1.25.40.10">
    <property type="entry name" value="Tetratricopeptide repeat domain"/>
    <property type="match status" value="3"/>
</dbReference>
<dbReference type="Proteomes" id="UP000196102">
    <property type="component" value="Unassembled WGS sequence"/>
</dbReference>
<evidence type="ECO:0008006" key="5">
    <source>
        <dbReference type="Google" id="ProtNLM"/>
    </source>
</evidence>
<dbReference type="PROSITE" id="PS50005">
    <property type="entry name" value="TPR"/>
    <property type="match status" value="1"/>
</dbReference>
<feature type="repeat" description="TPR" evidence="1">
    <location>
        <begin position="120"/>
        <end position="153"/>
    </location>
</feature>
<name>A0A1Z8ALL9_9FLAO</name>
<accession>A0A1Z8ALL9</accession>
<dbReference type="PROSITE" id="PS51257">
    <property type="entry name" value="PROKAR_LIPOPROTEIN"/>
    <property type="match status" value="1"/>
</dbReference>